<reference evidence="3" key="1">
    <citation type="submission" date="2016-06" db="UniProtKB">
        <authorList>
            <consortium name="WormBaseParasite"/>
        </authorList>
    </citation>
    <scope>IDENTIFICATION</scope>
</reference>
<reference evidence="1 2" key="2">
    <citation type="submission" date="2018-11" db="EMBL/GenBank/DDBJ databases">
        <authorList>
            <consortium name="Pathogen Informatics"/>
        </authorList>
    </citation>
    <scope>NUCLEOTIDE SEQUENCE [LARGE SCALE GENOMIC DNA]</scope>
</reference>
<dbReference type="WBParaSite" id="SBAD_0001274601-mRNA-1">
    <property type="protein sequence ID" value="SBAD_0001274601-mRNA-1"/>
    <property type="gene ID" value="SBAD_0001274601"/>
</dbReference>
<dbReference type="EMBL" id="UZAM01017508">
    <property type="protein sequence ID" value="VDP47465.1"/>
    <property type="molecule type" value="Genomic_DNA"/>
</dbReference>
<evidence type="ECO:0000313" key="3">
    <source>
        <dbReference type="WBParaSite" id="SBAD_0001274601-mRNA-1"/>
    </source>
</evidence>
<keyword evidence="2" id="KW-1185">Reference proteome</keyword>
<dbReference type="Proteomes" id="UP000270296">
    <property type="component" value="Unassembled WGS sequence"/>
</dbReference>
<sequence length="147" mass="16319">MSSDALRFYYLRLMSRKQSEDVHDVKITQPKFVRWSDTSNVPGTLDEDAELEVSTTRFCVCLSAECEAAAHAVVTPLVRSLSTMTSLNNYLASASSFLPLFARAVVQSQTLRHLIVYVRPLPLLPQRVMSPHTSLPLPLSLSPPSSN</sequence>
<proteinExistence type="predicted"/>
<evidence type="ECO:0000313" key="1">
    <source>
        <dbReference type="EMBL" id="VDP47465.1"/>
    </source>
</evidence>
<protein>
    <submittedName>
        <fullName evidence="1 3">Uncharacterized protein</fullName>
    </submittedName>
</protein>
<dbReference type="AlphaFoldDB" id="A0A183J8Z2"/>
<name>A0A183J8Z2_9BILA</name>
<organism evidence="3">
    <name type="scientific">Soboliphyme baturini</name>
    <dbReference type="NCBI Taxonomy" id="241478"/>
    <lineage>
        <taxon>Eukaryota</taxon>
        <taxon>Metazoa</taxon>
        <taxon>Ecdysozoa</taxon>
        <taxon>Nematoda</taxon>
        <taxon>Enoplea</taxon>
        <taxon>Dorylaimia</taxon>
        <taxon>Dioctophymatida</taxon>
        <taxon>Dioctophymatoidea</taxon>
        <taxon>Soboliphymatidae</taxon>
        <taxon>Soboliphyme</taxon>
    </lineage>
</organism>
<accession>A0A183J8Z2</accession>
<evidence type="ECO:0000313" key="2">
    <source>
        <dbReference type="Proteomes" id="UP000270296"/>
    </source>
</evidence>
<gene>
    <name evidence="1" type="ORF">SBAD_LOCUS12340</name>
</gene>